<feature type="repeat" description="WD" evidence="3">
    <location>
        <begin position="370"/>
        <end position="403"/>
    </location>
</feature>
<feature type="region of interest" description="Disordered" evidence="4">
    <location>
        <begin position="729"/>
        <end position="777"/>
    </location>
</feature>
<evidence type="ECO:0000256" key="1">
    <source>
        <dbReference type="ARBA" id="ARBA00022574"/>
    </source>
</evidence>
<dbReference type="InterPro" id="IPR036322">
    <property type="entry name" value="WD40_repeat_dom_sf"/>
</dbReference>
<accession>A0A0L0D5U0</accession>
<dbReference type="InterPro" id="IPR001680">
    <property type="entry name" value="WD40_rpt"/>
</dbReference>
<feature type="repeat" description="WD" evidence="3">
    <location>
        <begin position="1072"/>
        <end position="1094"/>
    </location>
</feature>
<feature type="compositionally biased region" description="Low complexity" evidence="4">
    <location>
        <begin position="881"/>
        <end position="892"/>
    </location>
</feature>
<dbReference type="eggNOG" id="ENOG502S3HD">
    <property type="taxonomic scope" value="Eukaryota"/>
</dbReference>
<dbReference type="PROSITE" id="PS50294">
    <property type="entry name" value="WD_REPEATS_REGION"/>
    <property type="match status" value="2"/>
</dbReference>
<feature type="compositionally biased region" description="Basic residues" evidence="4">
    <location>
        <begin position="677"/>
        <end position="686"/>
    </location>
</feature>
<feature type="region of interest" description="Disordered" evidence="4">
    <location>
        <begin position="677"/>
        <end position="716"/>
    </location>
</feature>
<dbReference type="PROSITE" id="PS00678">
    <property type="entry name" value="WD_REPEATS_1"/>
    <property type="match status" value="1"/>
</dbReference>
<evidence type="ECO:0000256" key="2">
    <source>
        <dbReference type="ARBA" id="ARBA00022737"/>
    </source>
</evidence>
<dbReference type="SMART" id="SM00320">
    <property type="entry name" value="WD40"/>
    <property type="match status" value="10"/>
</dbReference>
<proteinExistence type="predicted"/>
<feature type="compositionally biased region" description="Low complexity" evidence="4">
    <location>
        <begin position="688"/>
        <end position="700"/>
    </location>
</feature>
<feature type="region of interest" description="Disordered" evidence="4">
    <location>
        <begin position="1229"/>
        <end position="1324"/>
    </location>
</feature>
<organism evidence="5 6">
    <name type="scientific">Thecamonas trahens ATCC 50062</name>
    <dbReference type="NCBI Taxonomy" id="461836"/>
    <lineage>
        <taxon>Eukaryota</taxon>
        <taxon>Apusozoa</taxon>
        <taxon>Apusomonadida</taxon>
        <taxon>Apusomonadidae</taxon>
        <taxon>Thecamonas</taxon>
    </lineage>
</organism>
<dbReference type="Gene3D" id="2.130.10.10">
    <property type="entry name" value="YVTN repeat-like/Quinoprotein amine dehydrogenase"/>
    <property type="match status" value="5"/>
</dbReference>
<feature type="region of interest" description="Disordered" evidence="4">
    <location>
        <begin position="873"/>
        <end position="892"/>
    </location>
</feature>
<dbReference type="OrthoDB" id="6262491at2759"/>
<evidence type="ECO:0000256" key="4">
    <source>
        <dbReference type="SAM" id="MobiDB-lite"/>
    </source>
</evidence>
<dbReference type="EMBL" id="GL349447">
    <property type="protein sequence ID" value="KNC47456.1"/>
    <property type="molecule type" value="Genomic_DNA"/>
</dbReference>
<feature type="region of interest" description="Disordered" evidence="4">
    <location>
        <begin position="1620"/>
        <end position="1657"/>
    </location>
</feature>
<keyword evidence="2" id="KW-0677">Repeat</keyword>
<name>A0A0L0D5U0_THETB</name>
<gene>
    <name evidence="5" type="ORF">AMSG_02473</name>
</gene>
<feature type="region of interest" description="Disordered" evidence="4">
    <location>
        <begin position="1478"/>
        <end position="1502"/>
    </location>
</feature>
<keyword evidence="6" id="KW-1185">Reference proteome</keyword>
<dbReference type="Proteomes" id="UP000054408">
    <property type="component" value="Unassembled WGS sequence"/>
</dbReference>
<feature type="repeat" description="WD" evidence="3">
    <location>
        <begin position="1170"/>
        <end position="1201"/>
    </location>
</feature>
<feature type="region of interest" description="Disordered" evidence="4">
    <location>
        <begin position="34"/>
        <end position="66"/>
    </location>
</feature>
<feature type="compositionally biased region" description="Polar residues" evidence="4">
    <location>
        <begin position="706"/>
        <end position="716"/>
    </location>
</feature>
<feature type="region of interest" description="Disordered" evidence="4">
    <location>
        <begin position="827"/>
        <end position="854"/>
    </location>
</feature>
<feature type="region of interest" description="Disordered" evidence="4">
    <location>
        <begin position="1671"/>
        <end position="1692"/>
    </location>
</feature>
<dbReference type="InterPro" id="IPR015943">
    <property type="entry name" value="WD40/YVTN_repeat-like_dom_sf"/>
</dbReference>
<feature type="region of interest" description="Disordered" evidence="4">
    <location>
        <begin position="475"/>
        <end position="504"/>
    </location>
</feature>
<feature type="compositionally biased region" description="Low complexity" evidence="4">
    <location>
        <begin position="827"/>
        <end position="840"/>
    </location>
</feature>
<evidence type="ECO:0000313" key="5">
    <source>
        <dbReference type="EMBL" id="KNC47456.1"/>
    </source>
</evidence>
<evidence type="ECO:0000313" key="6">
    <source>
        <dbReference type="Proteomes" id="UP000054408"/>
    </source>
</evidence>
<dbReference type="RefSeq" id="XP_013759392.1">
    <property type="nucleotide sequence ID" value="XM_013903938.1"/>
</dbReference>
<dbReference type="SUPFAM" id="SSF50978">
    <property type="entry name" value="WD40 repeat-like"/>
    <property type="match status" value="2"/>
</dbReference>
<dbReference type="STRING" id="461836.A0A0L0D5U0"/>
<dbReference type="GeneID" id="25562153"/>
<dbReference type="InterPro" id="IPR019775">
    <property type="entry name" value="WD40_repeat_CS"/>
</dbReference>
<feature type="repeat" description="WD" evidence="3">
    <location>
        <begin position="1439"/>
        <end position="1470"/>
    </location>
</feature>
<feature type="repeat" description="WD" evidence="3">
    <location>
        <begin position="69"/>
        <end position="110"/>
    </location>
</feature>
<feature type="compositionally biased region" description="Gly residues" evidence="4">
    <location>
        <begin position="1232"/>
        <end position="1252"/>
    </location>
</feature>
<sequence>MEFERFIPSHKSGLDPGAIEALVDKYRGSPLHKPLPLGSEDTFNSQSGEPPWRKWEGGQGKRSSGAGSATIHAKSVVCAAFNTHASVVFTGSEDETVKVWDISSTTTQLVATYDGHTGTVTDLLYVDGLKKLFSASLGGEIIVWHYAQTQKALKFLSMAAPPAPAHSLPIAQYLRSSSRFDELKVKLRTATEKIERAEAVGGALAARVKAQAVADRNAAAAELGALRAKLAPAIDRPEPVFCLAWLPGDDVLVAVFKDALRLYSYNRSDGVHSDWHEVLPRVGGRGAGGPSGAGIGSSASRQAALLALDMTNMTKPRRARRNPSAEMRGTRHMVYMPYAHLLVTATDSGALCGWVFSQQKKALVLKVHREDAHELGITALAASMGADGWLASGSHDRAIRVWSYVAPPASEPNEYGSLILVHTFRSHAASITGLTFVNSTATLWASAGSDEPIIYDLATFTDVTSVLATLLPGKGSGGTGASGASERGESEAAAARGGGGGGVGGSVEEEAGAALALGRMYYFEAVDKVLAVTNRRQLVVWKYRYGAALTTLVQHSDVVDALSFSRTNPLVFFSAGADGRIVQWEREQSNTYKYNKEELWIEGKPDEMARAGSALGAPGCAPRLIASFAGASQTQIDDWLWLTEPVTTDGHEAGEPEPDPFLLDDDDPAARRAKLAARQTARKRAHIASQRKAQSSAKASLVRGRGSSSVHGNVASTWSKLSAEKRERARALAKRNRSLYDPSRRLGDLDSPETAAKTRASPQPTATPPAVQPNPLIRDGVFVTDPMLFNAVHKSTGGLPDLVRAGSSQGTMSSLLQNALSTRSSMASLCESEVSSSDSGSSDDGESLASISMDDGGRTTVLSVADKLKVRLKEGRGGRGRSASLRSFAASRGNPQAKALGFRKRKDGRASAAEADPVVRLGLVASPLKPADAASSVKFRKSRLSIDVVLYSDELDVLLLGTSRGRILVYGYRDSSVSMTTVAVPSSINYERAQSMPQVGANIRSRLTGLSLLKSLPLVGSRGEGHTDAITGLEVVKVESFEYGNDLSEHRRRRNADLGSGPSGEGRSSYVLVSVARDATLRVWQLDTGEEVLYRKTTLLGTTDADVVPERVRSGRRDFRRAADAPITTLAWCERHRVMAWGDEVGMVWIKSFAHAGTLGHAGMVLVQALSEHVGTITALEWNVVHSAWMSASVDGTLKLWGKGIRKPKKKRKRKRLSTLLTAAYADDELETGGGGGSDRTSGNGDGDGCESGRGRGRGAATPVGVSIIVDSTDSDDELVQVRSDSNDDSESLDSRDDDDGVSGSGTGGGGSGGESGSALGSSAVSVLNRSATSVRFDTLRGEGKPRLKRMHTFADPSDRTGARFGATGSAMGGHTSLDTVEFGSIVRCVTHHCGPQGISESSRIRVAAKQTRGMVVAGTDEGKIFVYNPVRREVVASLFGHADLVKCVVYLPQRHQYVSGSWDNTLKVWAAYTRDDKPSQNRFGGRPGKASSRETSRPRSQTVVAASEDGGGYGVGRPVVALPSQDNATRNAAVFHIDPDLRRVVKSVAGDSGVGGGFVPRAIDDPEFVSAVRELEREEREKDDGLLGLVPGSRVRFRDLNASMASLSTSLNGMSATLLSPLADSDGERPPSTPGSEEPEPGRGRKNNRSRLARRRLIAGKTAARKHAFFRADQAADTPLPPAHKIDSLKY</sequence>
<feature type="compositionally biased region" description="Acidic residues" evidence="4">
    <location>
        <begin position="1287"/>
        <end position="1301"/>
    </location>
</feature>
<dbReference type="PANTHER" id="PTHR22847">
    <property type="entry name" value="WD40 REPEAT PROTEIN"/>
    <property type="match status" value="1"/>
</dbReference>
<dbReference type="GO" id="GO:1990234">
    <property type="term" value="C:transferase complex"/>
    <property type="evidence" value="ECO:0007669"/>
    <property type="project" value="UniProtKB-ARBA"/>
</dbReference>
<feature type="compositionally biased region" description="Gly residues" evidence="4">
    <location>
        <begin position="1303"/>
        <end position="1316"/>
    </location>
</feature>
<keyword evidence="1 3" id="KW-0853">WD repeat</keyword>
<evidence type="ECO:0000256" key="3">
    <source>
        <dbReference type="PROSITE-ProRule" id="PRU00221"/>
    </source>
</evidence>
<protein>
    <submittedName>
        <fullName evidence="5">Uncharacterized protein</fullName>
    </submittedName>
</protein>
<dbReference type="Pfam" id="PF00400">
    <property type="entry name" value="WD40"/>
    <property type="match status" value="6"/>
</dbReference>
<dbReference type="PANTHER" id="PTHR22847:SF637">
    <property type="entry name" value="WD REPEAT DOMAIN 5B"/>
    <property type="match status" value="1"/>
</dbReference>
<reference evidence="5 6" key="1">
    <citation type="submission" date="2010-05" db="EMBL/GenBank/DDBJ databases">
        <title>The Genome Sequence of Thecamonas trahens ATCC 50062.</title>
        <authorList>
            <consortium name="The Broad Institute Genome Sequencing Platform"/>
            <person name="Russ C."/>
            <person name="Cuomo C."/>
            <person name="Shea T."/>
            <person name="Young S.K."/>
            <person name="Zeng Q."/>
            <person name="Koehrsen M."/>
            <person name="Haas B."/>
            <person name="Borodovsky M."/>
            <person name="Guigo R."/>
            <person name="Alvarado L."/>
            <person name="Berlin A."/>
            <person name="Bochicchio J."/>
            <person name="Borenstein D."/>
            <person name="Chapman S."/>
            <person name="Chen Z."/>
            <person name="Freedman E."/>
            <person name="Gellesch M."/>
            <person name="Goldberg J."/>
            <person name="Griggs A."/>
            <person name="Gujja S."/>
            <person name="Heilman E."/>
            <person name="Heiman D."/>
            <person name="Hepburn T."/>
            <person name="Howarth C."/>
            <person name="Jen D."/>
            <person name="Larson L."/>
            <person name="Mehta T."/>
            <person name="Park D."/>
            <person name="Pearson M."/>
            <person name="Roberts A."/>
            <person name="Saif S."/>
            <person name="Shenoy N."/>
            <person name="Sisk P."/>
            <person name="Stolte C."/>
            <person name="Sykes S."/>
            <person name="Thomson T."/>
            <person name="Walk T."/>
            <person name="White J."/>
            <person name="Yandava C."/>
            <person name="Burger G."/>
            <person name="Gray M.W."/>
            <person name="Holland P.W.H."/>
            <person name="King N."/>
            <person name="Lang F.B.F."/>
            <person name="Roger A.J."/>
            <person name="Ruiz-Trillo I."/>
            <person name="Lander E."/>
            <person name="Nusbaum C."/>
        </authorList>
    </citation>
    <scope>NUCLEOTIDE SEQUENCE [LARGE SCALE GENOMIC DNA]</scope>
    <source>
        <strain evidence="5 6">ATCC 50062</strain>
    </source>
</reference>
<dbReference type="PROSITE" id="PS50082">
    <property type="entry name" value="WD_REPEATS_2"/>
    <property type="match status" value="6"/>
</dbReference>
<feature type="repeat" description="WD" evidence="3">
    <location>
        <begin position="552"/>
        <end position="594"/>
    </location>
</feature>
<feature type="compositionally biased region" description="Basic residues" evidence="4">
    <location>
        <begin position="1645"/>
        <end position="1657"/>
    </location>
</feature>